<evidence type="ECO:0000313" key="3">
    <source>
        <dbReference type="Proteomes" id="UP000193664"/>
    </source>
</evidence>
<dbReference type="InterPro" id="IPR006944">
    <property type="entry name" value="Phage/GTA_portal"/>
</dbReference>
<dbReference type="AlphaFoldDB" id="A0A1X2ZMP2"/>
<dbReference type="Pfam" id="PF04860">
    <property type="entry name" value="Phage_portal"/>
    <property type="match status" value="1"/>
</dbReference>
<evidence type="ECO:0000313" key="2">
    <source>
        <dbReference type="EMBL" id="OSG95669.1"/>
    </source>
</evidence>
<dbReference type="Proteomes" id="UP000193664">
    <property type="component" value="Unassembled WGS sequence"/>
</dbReference>
<dbReference type="EMBL" id="LNKF01000002">
    <property type="protein sequence ID" value="OSG95669.1"/>
    <property type="molecule type" value="Genomic_DNA"/>
</dbReference>
<dbReference type="RefSeq" id="WP_085408338.1">
    <property type="nucleotide sequence ID" value="NZ_LNKF01000002.1"/>
</dbReference>
<name>A0A1X2ZMP2_BIFAD</name>
<feature type="region of interest" description="Disordered" evidence="1">
    <location>
        <begin position="401"/>
        <end position="427"/>
    </location>
</feature>
<organism evidence="2 3">
    <name type="scientific">Bifidobacterium adolescentis</name>
    <dbReference type="NCBI Taxonomy" id="1680"/>
    <lineage>
        <taxon>Bacteria</taxon>
        <taxon>Bacillati</taxon>
        <taxon>Actinomycetota</taxon>
        <taxon>Actinomycetes</taxon>
        <taxon>Bifidobacteriales</taxon>
        <taxon>Bifidobacteriaceae</taxon>
        <taxon>Bifidobacterium</taxon>
    </lineage>
</organism>
<sequence>MSLLFKGSGSVIDFAGRNGATVTGPWPVVDPGMPLSSGPRAFEIYSTQPSVRKVVEFVARNVARVHIQAFEGEPYGRRKMLTDGPLHQLVNHPNPAAGTSTYRLIHDIVADLMLFDRFLVVYSDADGTLERLPTSQWRFHRRPGIIDEADGFTTTDPASNPDGYIRFDDPDTTLGYFRDKGYGSFDGISPMLTLQQTLDEHTEAVKWRRQLWKHGLRMPGYWSQDLNEKALSSDARRRLQTELANWMDGGGKEGESPILRGIEYQKVGTEFTPKDAQEVEGRTLSDIEVASAYQVPPEMVGAREGKYASQQAFRDALYRETLGPLFEQLQGAFNEQICSRFFKGQFIEFNIESALRGSFIDDAQVTSSAVGGPWMSVNEARADHGLEPKGEEYDEILTQLNTVRGGGTQASPHDSGSQNLGGANAQE</sequence>
<evidence type="ECO:0000256" key="1">
    <source>
        <dbReference type="SAM" id="MobiDB-lite"/>
    </source>
</evidence>
<gene>
    <name evidence="2" type="ORF">AD0028_0909</name>
</gene>
<comment type="caution">
    <text evidence="2">The sequence shown here is derived from an EMBL/GenBank/DDBJ whole genome shotgun (WGS) entry which is preliminary data.</text>
</comment>
<proteinExistence type="predicted"/>
<feature type="compositionally biased region" description="Polar residues" evidence="1">
    <location>
        <begin position="409"/>
        <end position="427"/>
    </location>
</feature>
<accession>A0A1X2ZMP2</accession>
<reference evidence="2 3" key="1">
    <citation type="journal article" date="2016" name="Sci. Rep.">
        <title>Evaluation of genetic diversity among strains of the human gut commensal Bifidobacterium adolescentis.</title>
        <authorList>
            <person name="Duranti S."/>
            <person name="Milani C."/>
            <person name="Lugli G.A."/>
            <person name="Mancabelli L."/>
            <person name="Turroni F."/>
            <person name="Ferrario C."/>
            <person name="Mangifesta M."/>
            <person name="Viappiani A."/>
            <person name="Sanchez B."/>
            <person name="Margolles A."/>
            <person name="van Sinderen D."/>
            <person name="Ventura M."/>
        </authorList>
    </citation>
    <scope>NUCLEOTIDE SEQUENCE [LARGE SCALE GENOMIC DNA]</scope>
    <source>
        <strain evidence="2 3">AD2-8</strain>
    </source>
</reference>
<protein>
    <submittedName>
        <fullName evidence="2">PE-PGRS family protein</fullName>
    </submittedName>
</protein>